<proteinExistence type="predicted"/>
<accession>A0A553PCK9</accession>
<dbReference type="Proteomes" id="UP000318571">
    <property type="component" value="Chromosome 2"/>
</dbReference>
<organism evidence="1 2">
    <name type="scientific">Tigriopus californicus</name>
    <name type="common">Marine copepod</name>
    <dbReference type="NCBI Taxonomy" id="6832"/>
    <lineage>
        <taxon>Eukaryota</taxon>
        <taxon>Metazoa</taxon>
        <taxon>Ecdysozoa</taxon>
        <taxon>Arthropoda</taxon>
        <taxon>Crustacea</taxon>
        <taxon>Multicrustacea</taxon>
        <taxon>Hexanauplia</taxon>
        <taxon>Copepoda</taxon>
        <taxon>Harpacticoida</taxon>
        <taxon>Harpacticidae</taxon>
        <taxon>Tigriopus</taxon>
    </lineage>
</organism>
<keyword evidence="2" id="KW-1185">Reference proteome</keyword>
<dbReference type="InterPro" id="IPR021109">
    <property type="entry name" value="Peptidase_aspartic_dom_sf"/>
</dbReference>
<comment type="caution">
    <text evidence="1">The sequence shown here is derived from an EMBL/GenBank/DDBJ whole genome shotgun (WGS) entry which is preliminary data.</text>
</comment>
<dbReference type="PANTHER" id="PTHR47331">
    <property type="entry name" value="PHD-TYPE DOMAIN-CONTAINING PROTEIN"/>
    <property type="match status" value="1"/>
</dbReference>
<gene>
    <name evidence="1" type="ORF">TCAL_14537</name>
</gene>
<protein>
    <recommendedName>
        <fullName evidence="3">CCHC-type domain-containing protein</fullName>
    </recommendedName>
</protein>
<evidence type="ECO:0008006" key="3">
    <source>
        <dbReference type="Google" id="ProtNLM"/>
    </source>
</evidence>
<dbReference type="EMBL" id="VCGU01000005">
    <property type="protein sequence ID" value="TRY75400.1"/>
    <property type="molecule type" value="Genomic_DNA"/>
</dbReference>
<dbReference type="SUPFAM" id="SSF57756">
    <property type="entry name" value="Retrovirus zinc finger-like domains"/>
    <property type="match status" value="1"/>
</dbReference>
<dbReference type="GO" id="GO:0003676">
    <property type="term" value="F:nucleic acid binding"/>
    <property type="evidence" value="ECO:0007669"/>
    <property type="project" value="InterPro"/>
</dbReference>
<evidence type="ECO:0000313" key="2">
    <source>
        <dbReference type="Proteomes" id="UP000318571"/>
    </source>
</evidence>
<dbReference type="AlphaFoldDB" id="A0A553PCK9"/>
<reference evidence="1 2" key="1">
    <citation type="journal article" date="2018" name="Nat. Ecol. Evol.">
        <title>Genomic signatures of mitonuclear coevolution across populations of Tigriopus californicus.</title>
        <authorList>
            <person name="Barreto F.S."/>
            <person name="Watson E.T."/>
            <person name="Lima T.G."/>
            <person name="Willett C.S."/>
            <person name="Edmands S."/>
            <person name="Li W."/>
            <person name="Burton R.S."/>
        </authorList>
    </citation>
    <scope>NUCLEOTIDE SEQUENCE [LARGE SCALE GENOMIC DNA]</scope>
    <source>
        <strain evidence="1 2">San Diego</strain>
    </source>
</reference>
<evidence type="ECO:0000313" key="1">
    <source>
        <dbReference type="EMBL" id="TRY75400.1"/>
    </source>
</evidence>
<name>A0A553PCK9_TIGCA</name>
<dbReference type="InterPro" id="IPR036875">
    <property type="entry name" value="Znf_CCHC_sf"/>
</dbReference>
<dbReference type="GO" id="GO:0008270">
    <property type="term" value="F:zinc ion binding"/>
    <property type="evidence" value="ECO:0007669"/>
    <property type="project" value="InterPro"/>
</dbReference>
<dbReference type="Gene3D" id="2.40.70.10">
    <property type="entry name" value="Acid Proteases"/>
    <property type="match status" value="1"/>
</dbReference>
<sequence>MSDKEDSVVRPPVLEANTGSMVVSEELSKAKKIMSVVKRSITRQLNLLKDAIHSDNLPSRTLLKLKMKEVETTLARLESTVITLDLAEPSEEELDWAHTYLDEERDRVQHATARERVPRSDVIWGQLERTLERKLDHDLFQLWETQVGRMKDKNRIDFFCDWLLSMVRSDQRYHGQALVSGKRTVVQDRSRPSHNRSVNLEPQQCILCSKDHSLVECRDFKIMSYDQRMDFTLKSGLCFGCLKPGHMFRRCRMKKRCSKCNRSHHPLLHNSTHRDELANPHIQEDRVSSNSVSNGQKVVLGVIPIKCSGPKGALIVNALVDEGSDTTFISENILKKLGFVEAGTSRTPLTIDGTTATTSLGSYNATIQVGNPETRISSEQKDGSARPKLDMINDIQPFSALDIL</sequence>
<dbReference type="PANTHER" id="PTHR47331:SF1">
    <property type="entry name" value="GAG-LIKE PROTEIN"/>
    <property type="match status" value="1"/>
</dbReference>